<dbReference type="PROSITE" id="PS50071">
    <property type="entry name" value="HOMEOBOX_2"/>
    <property type="match status" value="1"/>
</dbReference>
<dbReference type="PANTHER" id="PTHR24208:SF128">
    <property type="entry name" value="LIM3, ISOFORM G"/>
    <property type="match status" value="1"/>
</dbReference>
<keyword evidence="7 9" id="KW-0371">Homeobox</keyword>
<evidence type="ECO:0000259" key="13">
    <source>
        <dbReference type="PROSITE" id="PS50023"/>
    </source>
</evidence>
<dbReference type="PANTHER" id="PTHR24208">
    <property type="entry name" value="LIM/HOMEOBOX PROTEIN LHX"/>
    <property type="match status" value="1"/>
</dbReference>
<dbReference type="SMART" id="SM00132">
    <property type="entry name" value="LIM"/>
    <property type="match status" value="2"/>
</dbReference>
<dbReference type="SMART" id="SM00389">
    <property type="entry name" value="HOX"/>
    <property type="match status" value="1"/>
</dbReference>
<keyword evidence="16" id="KW-1185">Reference proteome</keyword>
<dbReference type="InterPro" id="IPR050453">
    <property type="entry name" value="LIM_Homeobox_TF"/>
</dbReference>
<keyword evidence="8 9" id="KW-0539">Nucleus</keyword>
<reference evidence="15 16" key="1">
    <citation type="submission" date="2024-01" db="EMBL/GenBank/DDBJ databases">
        <title>The genome of the rayed Mediterranean limpet Patella caerulea (Linnaeus, 1758).</title>
        <authorList>
            <person name="Anh-Thu Weber A."/>
            <person name="Halstead-Nussloch G."/>
        </authorList>
    </citation>
    <scope>NUCLEOTIDE SEQUENCE [LARGE SCALE GENOMIC DNA]</scope>
    <source>
        <strain evidence="15">AATW-2023a</strain>
        <tissue evidence="15">Whole specimen</tissue>
    </source>
</reference>
<gene>
    <name evidence="15" type="ORF">SNE40_000076</name>
</gene>
<evidence type="ECO:0000256" key="11">
    <source>
        <dbReference type="RuleBase" id="RU000682"/>
    </source>
</evidence>
<evidence type="ECO:0000259" key="14">
    <source>
        <dbReference type="PROSITE" id="PS50071"/>
    </source>
</evidence>
<comment type="subcellular location">
    <subcellularLocation>
        <location evidence="1 9 11">Nucleus</location>
    </subcellularLocation>
</comment>
<evidence type="ECO:0000256" key="10">
    <source>
        <dbReference type="PROSITE-ProRule" id="PRU00125"/>
    </source>
</evidence>
<feature type="region of interest" description="Disordered" evidence="12">
    <location>
        <begin position="243"/>
        <end position="306"/>
    </location>
</feature>
<dbReference type="InterPro" id="IPR009057">
    <property type="entry name" value="Homeodomain-like_sf"/>
</dbReference>
<dbReference type="GO" id="GO:0005634">
    <property type="term" value="C:nucleus"/>
    <property type="evidence" value="ECO:0007669"/>
    <property type="project" value="UniProtKB-SubCell"/>
</dbReference>
<evidence type="ECO:0000256" key="5">
    <source>
        <dbReference type="ARBA" id="ARBA00023038"/>
    </source>
</evidence>
<dbReference type="CDD" id="cd00086">
    <property type="entry name" value="homeodomain"/>
    <property type="match status" value="1"/>
</dbReference>
<feature type="domain" description="LIM zinc-binding" evidence="13">
    <location>
        <begin position="103"/>
        <end position="165"/>
    </location>
</feature>
<evidence type="ECO:0000313" key="15">
    <source>
        <dbReference type="EMBL" id="KAK6194442.1"/>
    </source>
</evidence>
<dbReference type="GO" id="GO:0000981">
    <property type="term" value="F:DNA-binding transcription factor activity, RNA polymerase II-specific"/>
    <property type="evidence" value="ECO:0007669"/>
    <property type="project" value="TreeGrafter"/>
</dbReference>
<evidence type="ECO:0000256" key="4">
    <source>
        <dbReference type="ARBA" id="ARBA00022833"/>
    </source>
</evidence>
<dbReference type="GO" id="GO:0000977">
    <property type="term" value="F:RNA polymerase II transcription regulatory region sequence-specific DNA binding"/>
    <property type="evidence" value="ECO:0007669"/>
    <property type="project" value="TreeGrafter"/>
</dbReference>
<dbReference type="InterPro" id="IPR001781">
    <property type="entry name" value="Znf_LIM"/>
</dbReference>
<dbReference type="Pfam" id="PF00412">
    <property type="entry name" value="LIM"/>
    <property type="match status" value="2"/>
</dbReference>
<dbReference type="SUPFAM" id="SSF46689">
    <property type="entry name" value="Homeodomain-like"/>
    <property type="match status" value="1"/>
</dbReference>
<evidence type="ECO:0000256" key="3">
    <source>
        <dbReference type="ARBA" id="ARBA00022737"/>
    </source>
</evidence>
<comment type="caution">
    <text evidence="15">The sequence shown here is derived from an EMBL/GenBank/DDBJ whole genome shotgun (WGS) entry which is preliminary data.</text>
</comment>
<feature type="DNA-binding region" description="Homeobox" evidence="9">
    <location>
        <begin position="177"/>
        <end position="236"/>
    </location>
</feature>
<keyword evidence="2 10" id="KW-0479">Metal-binding</keyword>
<proteinExistence type="predicted"/>
<dbReference type="GO" id="GO:0030182">
    <property type="term" value="P:neuron differentiation"/>
    <property type="evidence" value="ECO:0007669"/>
    <property type="project" value="TreeGrafter"/>
</dbReference>
<keyword evidence="4 10" id="KW-0862">Zinc</keyword>
<evidence type="ECO:0000256" key="6">
    <source>
        <dbReference type="ARBA" id="ARBA00023125"/>
    </source>
</evidence>
<dbReference type="SUPFAM" id="SSF57716">
    <property type="entry name" value="Glucocorticoid receptor-like (DNA-binding domain)"/>
    <property type="match status" value="2"/>
</dbReference>
<evidence type="ECO:0000256" key="9">
    <source>
        <dbReference type="PROSITE-ProRule" id="PRU00108"/>
    </source>
</evidence>
<keyword evidence="6 9" id="KW-0238">DNA-binding</keyword>
<dbReference type="PROSITE" id="PS00478">
    <property type="entry name" value="LIM_DOMAIN_1"/>
    <property type="match status" value="2"/>
</dbReference>
<evidence type="ECO:0000313" key="16">
    <source>
        <dbReference type="Proteomes" id="UP001347796"/>
    </source>
</evidence>
<feature type="domain" description="LIM zinc-binding" evidence="13">
    <location>
        <begin position="43"/>
        <end position="102"/>
    </location>
</feature>
<dbReference type="PROSITE" id="PS50023">
    <property type="entry name" value="LIM_DOMAIN_2"/>
    <property type="match status" value="2"/>
</dbReference>
<dbReference type="EMBL" id="JAZGQO010000001">
    <property type="protein sequence ID" value="KAK6194442.1"/>
    <property type="molecule type" value="Genomic_DNA"/>
</dbReference>
<dbReference type="Proteomes" id="UP001347796">
    <property type="component" value="Unassembled WGS sequence"/>
</dbReference>
<evidence type="ECO:0000256" key="2">
    <source>
        <dbReference type="ARBA" id="ARBA00022723"/>
    </source>
</evidence>
<sequence length="377" mass="42241">MIMMHETDYADPRVTSTAALPTSSSLPGESGFLGGQMDYNGPPPCTGCGQVILDQFILRVQGRLWHADCLRCGACHSVLAGNCFVRGSQVFCPDDFFRLFGARCIGCNLPIAPSEQVRRAHENVYHPACFTCVGCDVELKTGDEFYLRDDGKLICRHDYDLAKDKEESDSGSDQPSPKRVRVFISSEQTKILQKVYKRYKRPSRQTMDKLCKDTSLDVKTVQVWFQNQRAGEKKIEATSIWSDDNRDEQESRVPGCKHGSSPAPIVNREFSGNFAPKDERNKRPNTKQVKSTDENRSSHWSMSDDMWSADFVPPNIELTPEDIKDGEVCSSRNMRKRVANDVTSGENNIKSVTSGVKSDNSDINCLTSNLSWLNCPN</sequence>
<evidence type="ECO:0000256" key="12">
    <source>
        <dbReference type="SAM" id="MobiDB-lite"/>
    </source>
</evidence>
<dbReference type="GO" id="GO:0046872">
    <property type="term" value="F:metal ion binding"/>
    <property type="evidence" value="ECO:0007669"/>
    <property type="project" value="UniProtKB-KW"/>
</dbReference>
<dbReference type="Gene3D" id="2.10.110.10">
    <property type="entry name" value="Cysteine Rich Protein"/>
    <property type="match status" value="2"/>
</dbReference>
<protein>
    <submittedName>
        <fullName evidence="15">Uncharacterized protein</fullName>
    </submittedName>
</protein>
<evidence type="ECO:0000256" key="7">
    <source>
        <dbReference type="ARBA" id="ARBA00023155"/>
    </source>
</evidence>
<keyword evidence="3" id="KW-0677">Repeat</keyword>
<evidence type="ECO:0000256" key="8">
    <source>
        <dbReference type="ARBA" id="ARBA00023242"/>
    </source>
</evidence>
<accession>A0AAN8Q1S8</accession>
<keyword evidence="5 10" id="KW-0440">LIM domain</keyword>
<dbReference type="FunFam" id="2.10.110.10:FF:000006">
    <property type="entry name" value="LIM homeobox transcription factor 1-beta"/>
    <property type="match status" value="1"/>
</dbReference>
<dbReference type="Pfam" id="PF00046">
    <property type="entry name" value="Homeodomain"/>
    <property type="match status" value="1"/>
</dbReference>
<name>A0AAN8Q1S8_PATCE</name>
<dbReference type="FunFam" id="2.10.110.10:FF:000136">
    <property type="entry name" value="LIM domain family"/>
    <property type="match status" value="1"/>
</dbReference>
<dbReference type="Gene3D" id="1.10.10.60">
    <property type="entry name" value="Homeodomain-like"/>
    <property type="match status" value="1"/>
</dbReference>
<feature type="domain" description="Homeobox" evidence="14">
    <location>
        <begin position="175"/>
        <end position="235"/>
    </location>
</feature>
<organism evidence="15 16">
    <name type="scientific">Patella caerulea</name>
    <name type="common">Rayed Mediterranean limpet</name>
    <dbReference type="NCBI Taxonomy" id="87958"/>
    <lineage>
        <taxon>Eukaryota</taxon>
        <taxon>Metazoa</taxon>
        <taxon>Spiralia</taxon>
        <taxon>Lophotrochozoa</taxon>
        <taxon>Mollusca</taxon>
        <taxon>Gastropoda</taxon>
        <taxon>Patellogastropoda</taxon>
        <taxon>Patelloidea</taxon>
        <taxon>Patellidae</taxon>
        <taxon>Patella</taxon>
    </lineage>
</organism>
<dbReference type="InterPro" id="IPR001356">
    <property type="entry name" value="HD"/>
</dbReference>
<evidence type="ECO:0000256" key="1">
    <source>
        <dbReference type="ARBA" id="ARBA00004123"/>
    </source>
</evidence>
<dbReference type="AlphaFoldDB" id="A0AAN8Q1S8"/>